<dbReference type="Gene3D" id="3.40.50.150">
    <property type="entry name" value="Vaccinia Virus protein VP39"/>
    <property type="match status" value="1"/>
</dbReference>
<comment type="catalytic activity">
    <reaction evidence="6">
        <text>guanosine(527) in 16S rRNA + S-adenosyl-L-methionine = N(7)-methylguanosine(527) in 16S rRNA + S-adenosyl-L-homocysteine</text>
        <dbReference type="Rhea" id="RHEA:42732"/>
        <dbReference type="Rhea" id="RHEA-COMP:10209"/>
        <dbReference type="Rhea" id="RHEA-COMP:10210"/>
        <dbReference type="ChEBI" id="CHEBI:57856"/>
        <dbReference type="ChEBI" id="CHEBI:59789"/>
        <dbReference type="ChEBI" id="CHEBI:74269"/>
        <dbReference type="ChEBI" id="CHEBI:74480"/>
        <dbReference type="EC" id="2.1.1.170"/>
    </reaction>
</comment>
<sequence>MEENAAIAAYRDHFSRAPGEVRADLESYANLLRKWQQVQNLVSRETLDQVWTRHFADSLQILPLLTPEDRLLLDLGSGGGFPALPLAIASKGTERRFVLVEPTARKASFLRTVIRELGLSAMVIARRSEEVDSRETGLPDVITSRALAALPQLCAWMAPFFGPKTRAILHKGREHVEELTEAGAHWQHDVLIRPSDTDPGGVILTITNLHGKSMR</sequence>
<dbReference type="NCBIfam" id="TIGR00138">
    <property type="entry name" value="rsmG_gidB"/>
    <property type="match status" value="1"/>
</dbReference>
<dbReference type="EC" id="2.1.1.170" evidence="6"/>
<dbReference type="InterPro" id="IPR003682">
    <property type="entry name" value="rRNA_ssu_MeTfrase_G"/>
</dbReference>
<evidence type="ECO:0000256" key="6">
    <source>
        <dbReference type="HAMAP-Rule" id="MF_00074"/>
    </source>
</evidence>
<comment type="subcellular location">
    <subcellularLocation>
        <location evidence="6">Cytoplasm</location>
    </subcellularLocation>
</comment>
<dbReference type="PANTHER" id="PTHR31760:SF0">
    <property type="entry name" value="S-ADENOSYL-L-METHIONINE-DEPENDENT METHYLTRANSFERASES SUPERFAMILY PROTEIN"/>
    <property type="match status" value="1"/>
</dbReference>
<dbReference type="Proteomes" id="UP001595613">
    <property type="component" value="Unassembled WGS sequence"/>
</dbReference>
<feature type="binding site" evidence="6">
    <location>
        <position position="76"/>
    </location>
    <ligand>
        <name>S-adenosyl-L-methionine</name>
        <dbReference type="ChEBI" id="CHEBI:59789"/>
    </ligand>
</feature>
<feature type="binding site" evidence="6">
    <location>
        <position position="145"/>
    </location>
    <ligand>
        <name>S-adenosyl-L-methionine</name>
        <dbReference type="ChEBI" id="CHEBI:59789"/>
    </ligand>
</feature>
<keyword evidence="2 6" id="KW-0698">rRNA processing</keyword>
<gene>
    <name evidence="6 7" type="primary">rsmG</name>
    <name evidence="7" type="ORF">ACFOOL_05230</name>
</gene>
<dbReference type="Pfam" id="PF02527">
    <property type="entry name" value="GidB"/>
    <property type="match status" value="1"/>
</dbReference>
<keyword evidence="4 6" id="KW-0808">Transferase</keyword>
<keyword evidence="1 6" id="KW-0963">Cytoplasm</keyword>
<evidence type="ECO:0000313" key="8">
    <source>
        <dbReference type="Proteomes" id="UP001595613"/>
    </source>
</evidence>
<feature type="binding site" evidence="6">
    <location>
        <position position="81"/>
    </location>
    <ligand>
        <name>S-adenosyl-L-methionine</name>
        <dbReference type="ChEBI" id="CHEBI:59789"/>
    </ligand>
</feature>
<keyword evidence="8" id="KW-1185">Reference proteome</keyword>
<dbReference type="HAMAP" id="MF_00074">
    <property type="entry name" value="16SrRNA_methyltr_G"/>
    <property type="match status" value="1"/>
</dbReference>
<evidence type="ECO:0000256" key="4">
    <source>
        <dbReference type="ARBA" id="ARBA00022679"/>
    </source>
</evidence>
<dbReference type="GO" id="GO:0032259">
    <property type="term" value="P:methylation"/>
    <property type="evidence" value="ECO:0007669"/>
    <property type="project" value="UniProtKB-KW"/>
</dbReference>
<organism evidence="7 8">
    <name type="scientific">Devosia honganensis</name>
    <dbReference type="NCBI Taxonomy" id="1610527"/>
    <lineage>
        <taxon>Bacteria</taxon>
        <taxon>Pseudomonadati</taxon>
        <taxon>Pseudomonadota</taxon>
        <taxon>Alphaproteobacteria</taxon>
        <taxon>Hyphomicrobiales</taxon>
        <taxon>Devosiaceae</taxon>
        <taxon>Devosia</taxon>
    </lineage>
</organism>
<feature type="binding site" evidence="6">
    <location>
        <begin position="101"/>
        <end position="103"/>
    </location>
    <ligand>
        <name>S-adenosyl-L-methionine</name>
        <dbReference type="ChEBI" id="CHEBI:59789"/>
    </ligand>
</feature>
<dbReference type="GO" id="GO:0008168">
    <property type="term" value="F:methyltransferase activity"/>
    <property type="evidence" value="ECO:0007669"/>
    <property type="project" value="UniProtKB-KW"/>
</dbReference>
<dbReference type="RefSeq" id="WP_380095521.1">
    <property type="nucleotide sequence ID" value="NZ_JBHRYD010000001.1"/>
</dbReference>
<dbReference type="EMBL" id="JBHRYD010000001">
    <property type="protein sequence ID" value="MFC3704155.1"/>
    <property type="molecule type" value="Genomic_DNA"/>
</dbReference>
<protein>
    <recommendedName>
        <fullName evidence="6">Ribosomal RNA small subunit methyltransferase G</fullName>
        <ecNumber evidence="6">2.1.1.170</ecNumber>
    </recommendedName>
    <alternativeName>
        <fullName evidence="6">16S rRNA 7-methylguanosine methyltransferase</fullName>
        <shortName evidence="6">16S rRNA m7G methyltransferase</shortName>
    </alternativeName>
</protein>
<accession>A0ABV7X209</accession>
<feature type="binding site" evidence="6">
    <location>
        <begin position="128"/>
        <end position="129"/>
    </location>
    <ligand>
        <name>S-adenosyl-L-methionine</name>
        <dbReference type="ChEBI" id="CHEBI:59789"/>
    </ligand>
</feature>
<dbReference type="SUPFAM" id="SSF53335">
    <property type="entry name" value="S-adenosyl-L-methionine-dependent methyltransferases"/>
    <property type="match status" value="1"/>
</dbReference>
<evidence type="ECO:0000256" key="5">
    <source>
        <dbReference type="ARBA" id="ARBA00022691"/>
    </source>
</evidence>
<comment type="similarity">
    <text evidence="6">Belongs to the methyltransferase superfamily. RNA methyltransferase RsmG family.</text>
</comment>
<name>A0ABV7X209_9HYPH</name>
<evidence type="ECO:0000313" key="7">
    <source>
        <dbReference type="EMBL" id="MFC3704155.1"/>
    </source>
</evidence>
<evidence type="ECO:0000256" key="1">
    <source>
        <dbReference type="ARBA" id="ARBA00022490"/>
    </source>
</evidence>
<dbReference type="InterPro" id="IPR029063">
    <property type="entry name" value="SAM-dependent_MTases_sf"/>
</dbReference>
<evidence type="ECO:0000256" key="3">
    <source>
        <dbReference type="ARBA" id="ARBA00022603"/>
    </source>
</evidence>
<comment type="caution">
    <text evidence="7">The sequence shown here is derived from an EMBL/GenBank/DDBJ whole genome shotgun (WGS) entry which is preliminary data.</text>
</comment>
<comment type="function">
    <text evidence="6">Specifically methylates the N7 position of guanine in position 527 of 16S rRNA.</text>
</comment>
<evidence type="ECO:0000256" key="2">
    <source>
        <dbReference type="ARBA" id="ARBA00022552"/>
    </source>
</evidence>
<keyword evidence="5 6" id="KW-0949">S-adenosyl-L-methionine</keyword>
<proteinExistence type="inferred from homology"/>
<dbReference type="PANTHER" id="PTHR31760">
    <property type="entry name" value="S-ADENOSYL-L-METHIONINE-DEPENDENT METHYLTRANSFERASES SUPERFAMILY PROTEIN"/>
    <property type="match status" value="1"/>
</dbReference>
<keyword evidence="3 6" id="KW-0489">Methyltransferase</keyword>
<reference evidence="8" key="1">
    <citation type="journal article" date="2019" name="Int. J. Syst. Evol. Microbiol.">
        <title>The Global Catalogue of Microorganisms (GCM) 10K type strain sequencing project: providing services to taxonomists for standard genome sequencing and annotation.</title>
        <authorList>
            <consortium name="The Broad Institute Genomics Platform"/>
            <consortium name="The Broad Institute Genome Sequencing Center for Infectious Disease"/>
            <person name="Wu L."/>
            <person name="Ma J."/>
        </authorList>
    </citation>
    <scope>NUCLEOTIDE SEQUENCE [LARGE SCALE GENOMIC DNA]</scope>
    <source>
        <strain evidence="8">KCTC 42281</strain>
    </source>
</reference>